<name>A0A0J8QT79_COCIT</name>
<dbReference type="AlphaFoldDB" id="A0A0J8QT79"/>
<feature type="region of interest" description="Disordered" evidence="1">
    <location>
        <begin position="1"/>
        <end position="47"/>
    </location>
</feature>
<dbReference type="EMBL" id="DS268138">
    <property type="protein sequence ID" value="KMU75250.1"/>
    <property type="molecule type" value="Genomic_DNA"/>
</dbReference>
<evidence type="ECO:0000256" key="1">
    <source>
        <dbReference type="SAM" id="MobiDB-lite"/>
    </source>
</evidence>
<reference evidence="3" key="1">
    <citation type="journal article" date="2010" name="Genome Res.">
        <title>Population genomic sequencing of Coccidioides fungi reveals recent hybridization and transposon control.</title>
        <authorList>
            <person name="Neafsey D.E."/>
            <person name="Barker B.M."/>
            <person name="Sharpton T.J."/>
            <person name="Stajich J.E."/>
            <person name="Park D.J."/>
            <person name="Whiston E."/>
            <person name="Hung C.-Y."/>
            <person name="McMahan C."/>
            <person name="White J."/>
            <person name="Sykes S."/>
            <person name="Heiman D."/>
            <person name="Young S."/>
            <person name="Zeng Q."/>
            <person name="Abouelleil A."/>
            <person name="Aftuck L."/>
            <person name="Bessette D."/>
            <person name="Brown A."/>
            <person name="FitzGerald M."/>
            <person name="Lui A."/>
            <person name="Macdonald J.P."/>
            <person name="Priest M."/>
            <person name="Orbach M.J."/>
            <person name="Galgiani J.N."/>
            <person name="Kirkland T.N."/>
            <person name="Cole G.T."/>
            <person name="Birren B.W."/>
            <person name="Henn M.R."/>
            <person name="Taylor J.W."/>
            <person name="Rounsley S.D."/>
        </authorList>
    </citation>
    <scope>NUCLEOTIDE SEQUENCE [LARGE SCALE GENOMIC DNA]</scope>
    <source>
        <strain evidence="3">RMSCC 3703</strain>
    </source>
</reference>
<accession>A0A0J8QT79</accession>
<evidence type="ECO:0000313" key="2">
    <source>
        <dbReference type="EMBL" id="KMU75250.1"/>
    </source>
</evidence>
<organism evidence="2 3">
    <name type="scientific">Coccidioides immitis RMSCC 3703</name>
    <dbReference type="NCBI Taxonomy" id="454286"/>
    <lineage>
        <taxon>Eukaryota</taxon>
        <taxon>Fungi</taxon>
        <taxon>Dikarya</taxon>
        <taxon>Ascomycota</taxon>
        <taxon>Pezizomycotina</taxon>
        <taxon>Eurotiomycetes</taxon>
        <taxon>Eurotiomycetidae</taxon>
        <taxon>Onygenales</taxon>
        <taxon>Onygenaceae</taxon>
        <taxon>Coccidioides</taxon>
    </lineage>
</organism>
<protein>
    <submittedName>
        <fullName evidence="2">Uncharacterized protein</fullName>
    </submittedName>
</protein>
<proteinExistence type="predicted"/>
<gene>
    <name evidence="2" type="ORF">CISG_04198</name>
</gene>
<evidence type="ECO:0000313" key="3">
    <source>
        <dbReference type="Proteomes" id="UP000054559"/>
    </source>
</evidence>
<dbReference type="Proteomes" id="UP000054559">
    <property type="component" value="Unassembled WGS sequence"/>
</dbReference>
<sequence>MGSQPAKKHVESGSGVRAGELALNGRPSNASHLGPTGTLAQPPIFSEGPLSKRAAFREYPRRRCISRSLLGMKVEESLWALLLAPDEDKVGPARAEAFTV</sequence>